<comment type="caution">
    <text evidence="2">The sequence shown here is derived from an EMBL/GenBank/DDBJ whole genome shotgun (WGS) entry which is preliminary data.</text>
</comment>
<organism evidence="2 3">
    <name type="scientific">Mucilaginibacter yixingensis</name>
    <dbReference type="NCBI Taxonomy" id="1295612"/>
    <lineage>
        <taxon>Bacteria</taxon>
        <taxon>Pseudomonadati</taxon>
        <taxon>Bacteroidota</taxon>
        <taxon>Sphingobacteriia</taxon>
        <taxon>Sphingobacteriales</taxon>
        <taxon>Sphingobacteriaceae</taxon>
        <taxon>Mucilaginibacter</taxon>
    </lineage>
</organism>
<evidence type="ECO:0000313" key="3">
    <source>
        <dbReference type="Proteomes" id="UP000244168"/>
    </source>
</evidence>
<protein>
    <submittedName>
        <fullName evidence="2">Pilin/secretion family protein with methylation motif</fullName>
    </submittedName>
</protein>
<keyword evidence="1" id="KW-0472">Membrane</keyword>
<dbReference type="Pfam" id="PF07963">
    <property type="entry name" value="N_methyl"/>
    <property type="match status" value="1"/>
</dbReference>
<proteinExistence type="predicted"/>
<sequence>MKKTKAFTLMEMGIAMLISAIVIGMAYTIYQIAIGSFSGFLQKNKTTENLLLLDELLAKDFNRASGVFQTDSGITLVKDSAKVNYAFIADGIIRRAAITDTFKFNHTVPSLLFEGQPIDQQATEAEDHRIDELSFTLLSGTDSIPYHYYKIYSSANLIERPNHANH</sequence>
<dbReference type="EMBL" id="QAOQ01000012">
    <property type="protein sequence ID" value="PTQ92441.1"/>
    <property type="molecule type" value="Genomic_DNA"/>
</dbReference>
<dbReference type="AlphaFoldDB" id="A0A2T5J4L0"/>
<evidence type="ECO:0000313" key="2">
    <source>
        <dbReference type="EMBL" id="PTQ92441.1"/>
    </source>
</evidence>
<keyword evidence="3" id="KW-1185">Reference proteome</keyword>
<name>A0A2T5J4L0_9SPHI</name>
<accession>A0A2T5J4L0</accession>
<keyword evidence="1" id="KW-0812">Transmembrane</keyword>
<dbReference type="InterPro" id="IPR012902">
    <property type="entry name" value="N_methyl_site"/>
</dbReference>
<feature type="transmembrane region" description="Helical" evidence="1">
    <location>
        <begin position="12"/>
        <end position="30"/>
    </location>
</feature>
<dbReference type="OrthoDB" id="794187at2"/>
<dbReference type="Proteomes" id="UP000244168">
    <property type="component" value="Unassembled WGS sequence"/>
</dbReference>
<dbReference type="RefSeq" id="WP_107831614.1">
    <property type="nucleotide sequence ID" value="NZ_CP160205.1"/>
</dbReference>
<gene>
    <name evidence="2" type="ORF">C8P68_11241</name>
</gene>
<keyword evidence="1" id="KW-1133">Transmembrane helix</keyword>
<evidence type="ECO:0000256" key="1">
    <source>
        <dbReference type="SAM" id="Phobius"/>
    </source>
</evidence>
<reference evidence="2 3" key="1">
    <citation type="submission" date="2018-04" db="EMBL/GenBank/DDBJ databases">
        <title>Genomic Encyclopedia of Archaeal and Bacterial Type Strains, Phase II (KMG-II): from individual species to whole genera.</title>
        <authorList>
            <person name="Goeker M."/>
        </authorList>
    </citation>
    <scope>NUCLEOTIDE SEQUENCE [LARGE SCALE GENOMIC DNA]</scope>
    <source>
        <strain evidence="2 3">DSM 26809</strain>
    </source>
</reference>